<dbReference type="Proteomes" id="UP000035065">
    <property type="component" value="Unassembled WGS sequence"/>
</dbReference>
<keyword evidence="2" id="KW-1185">Reference proteome</keyword>
<organism evidence="1 2">
    <name type="scientific">Gordonia neofelifaecis NRRL B-59395</name>
    <dbReference type="NCBI Taxonomy" id="644548"/>
    <lineage>
        <taxon>Bacteria</taxon>
        <taxon>Bacillati</taxon>
        <taxon>Actinomycetota</taxon>
        <taxon>Actinomycetes</taxon>
        <taxon>Mycobacteriales</taxon>
        <taxon>Gordoniaceae</taxon>
        <taxon>Gordonia</taxon>
    </lineage>
</organism>
<proteinExistence type="predicted"/>
<sequence>MVVLLQSAHPGSDEFVHPTIEMRSIARRSGY</sequence>
<dbReference type="AlphaFoldDB" id="F1YHY7"/>
<comment type="caution">
    <text evidence="1">The sequence shown here is derived from an EMBL/GenBank/DDBJ whole genome shotgun (WGS) entry which is preliminary data.</text>
</comment>
<accession>F1YHY7</accession>
<protein>
    <submittedName>
        <fullName evidence="1">Uncharacterized protein</fullName>
    </submittedName>
</protein>
<evidence type="ECO:0000313" key="2">
    <source>
        <dbReference type="Proteomes" id="UP000035065"/>
    </source>
</evidence>
<gene>
    <name evidence="1" type="ORF">SCNU_07508</name>
</gene>
<evidence type="ECO:0000313" key="1">
    <source>
        <dbReference type="EMBL" id="EGD55541.1"/>
    </source>
</evidence>
<dbReference type="EMBL" id="AEUD01000005">
    <property type="protein sequence ID" value="EGD55541.1"/>
    <property type="molecule type" value="Genomic_DNA"/>
</dbReference>
<name>F1YHY7_9ACTN</name>
<reference evidence="1 2" key="1">
    <citation type="journal article" date="2011" name="J. Bacteriol.">
        <title>Draft Genome Sequence of Gordonia neofelifaecis NRRL B-59395, a Cholesterol-Degrading Actinomycete.</title>
        <authorList>
            <person name="Ge F."/>
            <person name="Li W."/>
            <person name="Chen G."/>
            <person name="Liu Y."/>
            <person name="Zhang G."/>
            <person name="Yong B."/>
            <person name="Wang Q."/>
            <person name="Wang N."/>
            <person name="Huang Z."/>
            <person name="Li W."/>
            <person name="Wang J."/>
            <person name="Wu C."/>
            <person name="Xie Q."/>
            <person name="Liu G."/>
        </authorList>
    </citation>
    <scope>NUCLEOTIDE SEQUENCE [LARGE SCALE GENOMIC DNA]</scope>
    <source>
        <strain evidence="1 2">NRRL B-59395</strain>
    </source>
</reference>